<dbReference type="RefSeq" id="WP_095725073.1">
    <property type="nucleotide sequence ID" value="NZ_NTFS01000701.1"/>
</dbReference>
<evidence type="ECO:0000256" key="1">
    <source>
        <dbReference type="SAM" id="MobiDB-lite"/>
    </source>
</evidence>
<dbReference type="Proteomes" id="UP000218238">
    <property type="component" value="Unassembled WGS sequence"/>
</dbReference>
<feature type="compositionally biased region" description="Polar residues" evidence="1">
    <location>
        <begin position="150"/>
        <end position="160"/>
    </location>
</feature>
<organism evidence="2 3">
    <name type="scientific">Brunnivagina elsteri CCALA 953</name>
    <dbReference type="NCBI Taxonomy" id="987040"/>
    <lineage>
        <taxon>Bacteria</taxon>
        <taxon>Bacillati</taxon>
        <taxon>Cyanobacteriota</taxon>
        <taxon>Cyanophyceae</taxon>
        <taxon>Nostocales</taxon>
        <taxon>Calotrichaceae</taxon>
        <taxon>Brunnivagina</taxon>
    </lineage>
</organism>
<protein>
    <recommendedName>
        <fullName evidence="4">Lipoprotein</fullName>
    </recommendedName>
</protein>
<sequence>MSESFQKFWTKTVLTGISLVLLATSYGCTQKAENEVKLEIKNVQSTGSNGQYKVIGSTNLPKASRIAIAAVRYLRPANEEQTIDSNTDININRSILDRQVIKVNDKGEWEANLNIWQVTPNGSYQEVWQVNQAQTTLTPESDVTFTATFDPGSQANITEKPSNEKIQESQPQIQELEGKSLRFSDNGEKYVQASLSQSVSLPIAKTTPPQQQAEDINGGWGDRYIIKPEAIASGSAPAPPTKSRQNTAPLKASEFLR</sequence>
<reference evidence="2 3" key="1">
    <citation type="submission" date="2017-08" db="EMBL/GenBank/DDBJ databases">
        <title>Draft genome sequence of filamentous cyanobacterium Calothrix elsteri CCALA 953.</title>
        <authorList>
            <person name="Gagunashvili A.N."/>
            <person name="Elster J."/>
            <person name="Andresson O.S."/>
        </authorList>
    </citation>
    <scope>NUCLEOTIDE SEQUENCE [LARGE SCALE GENOMIC DNA]</scope>
    <source>
        <strain evidence="2 3">CCALA 953</strain>
    </source>
</reference>
<accession>A0A2A2TA19</accession>
<keyword evidence="3" id="KW-1185">Reference proteome</keyword>
<comment type="caution">
    <text evidence="2">The sequence shown here is derived from an EMBL/GenBank/DDBJ whole genome shotgun (WGS) entry which is preliminary data.</text>
</comment>
<proteinExistence type="predicted"/>
<feature type="region of interest" description="Disordered" evidence="1">
    <location>
        <begin position="150"/>
        <end position="170"/>
    </location>
</feature>
<gene>
    <name evidence="2" type="ORF">CK510_30020</name>
</gene>
<feature type="region of interest" description="Disordered" evidence="1">
    <location>
        <begin position="230"/>
        <end position="257"/>
    </location>
</feature>
<dbReference type="AlphaFoldDB" id="A0A2A2TA19"/>
<dbReference type="PROSITE" id="PS51257">
    <property type="entry name" value="PROKAR_LIPOPROTEIN"/>
    <property type="match status" value="1"/>
</dbReference>
<evidence type="ECO:0008006" key="4">
    <source>
        <dbReference type="Google" id="ProtNLM"/>
    </source>
</evidence>
<evidence type="ECO:0000313" key="2">
    <source>
        <dbReference type="EMBL" id="PAX45758.1"/>
    </source>
</evidence>
<dbReference type="EMBL" id="NTFS01000701">
    <property type="protein sequence ID" value="PAX45758.1"/>
    <property type="molecule type" value="Genomic_DNA"/>
</dbReference>
<name>A0A2A2TA19_9CYAN</name>
<dbReference type="OrthoDB" id="529073at2"/>
<evidence type="ECO:0000313" key="3">
    <source>
        <dbReference type="Proteomes" id="UP000218238"/>
    </source>
</evidence>